<evidence type="ECO:0000313" key="3">
    <source>
        <dbReference type="Proteomes" id="UP000299102"/>
    </source>
</evidence>
<name>A0A4C1ZDN1_EUMVA</name>
<evidence type="ECO:0000313" key="2">
    <source>
        <dbReference type="EMBL" id="GBP84695.1"/>
    </source>
</evidence>
<feature type="region of interest" description="Disordered" evidence="1">
    <location>
        <begin position="1"/>
        <end position="25"/>
    </location>
</feature>
<comment type="caution">
    <text evidence="2">The sequence shown here is derived from an EMBL/GenBank/DDBJ whole genome shotgun (WGS) entry which is preliminary data.</text>
</comment>
<organism evidence="2 3">
    <name type="scientific">Eumeta variegata</name>
    <name type="common">Bagworm moth</name>
    <name type="synonym">Eumeta japonica</name>
    <dbReference type="NCBI Taxonomy" id="151549"/>
    <lineage>
        <taxon>Eukaryota</taxon>
        <taxon>Metazoa</taxon>
        <taxon>Ecdysozoa</taxon>
        <taxon>Arthropoda</taxon>
        <taxon>Hexapoda</taxon>
        <taxon>Insecta</taxon>
        <taxon>Pterygota</taxon>
        <taxon>Neoptera</taxon>
        <taxon>Endopterygota</taxon>
        <taxon>Lepidoptera</taxon>
        <taxon>Glossata</taxon>
        <taxon>Ditrysia</taxon>
        <taxon>Tineoidea</taxon>
        <taxon>Psychidae</taxon>
        <taxon>Oiketicinae</taxon>
        <taxon>Eumeta</taxon>
    </lineage>
</organism>
<accession>A0A4C1ZDN1</accession>
<dbReference type="AlphaFoldDB" id="A0A4C1ZDN1"/>
<sequence length="183" mass="20087">MRKRARWRRERLRAGGGAARLPNPTLTRGQSGWNVGTFFIIIEPNRLRGRYGGAARSARAARAARRPPPARCSSFSKYRRCPIFPRPCRNGGTILKSVLQSPVIPRNSEERPRPRAIALRNGTGAGFISAGRPAIWSCAESAAAECSAHRPQLYLCSAMRGLTLTPSAAPLVHLSLYYTTVAY</sequence>
<proteinExistence type="predicted"/>
<gene>
    <name evidence="2" type="ORF">EVAR_32321_1</name>
</gene>
<reference evidence="2 3" key="1">
    <citation type="journal article" date="2019" name="Commun. Biol.">
        <title>The bagworm genome reveals a unique fibroin gene that provides high tensile strength.</title>
        <authorList>
            <person name="Kono N."/>
            <person name="Nakamura H."/>
            <person name="Ohtoshi R."/>
            <person name="Tomita M."/>
            <person name="Numata K."/>
            <person name="Arakawa K."/>
        </authorList>
    </citation>
    <scope>NUCLEOTIDE SEQUENCE [LARGE SCALE GENOMIC DNA]</scope>
</reference>
<dbReference type="EMBL" id="BGZK01001694">
    <property type="protein sequence ID" value="GBP84695.1"/>
    <property type="molecule type" value="Genomic_DNA"/>
</dbReference>
<evidence type="ECO:0000256" key="1">
    <source>
        <dbReference type="SAM" id="MobiDB-lite"/>
    </source>
</evidence>
<feature type="compositionally biased region" description="Basic residues" evidence="1">
    <location>
        <begin position="1"/>
        <end position="11"/>
    </location>
</feature>
<protein>
    <submittedName>
        <fullName evidence="2">Uncharacterized protein</fullName>
    </submittedName>
</protein>
<keyword evidence="3" id="KW-1185">Reference proteome</keyword>
<dbReference type="Proteomes" id="UP000299102">
    <property type="component" value="Unassembled WGS sequence"/>
</dbReference>